<dbReference type="EMBL" id="JBHRSZ010000009">
    <property type="protein sequence ID" value="MFC3153484.1"/>
    <property type="molecule type" value="Genomic_DNA"/>
</dbReference>
<feature type="region of interest" description="Disordered" evidence="1">
    <location>
        <begin position="1"/>
        <end position="21"/>
    </location>
</feature>
<evidence type="ECO:0000313" key="2">
    <source>
        <dbReference type="EMBL" id="MFC3153484.1"/>
    </source>
</evidence>
<keyword evidence="3" id="KW-1185">Reference proteome</keyword>
<protein>
    <submittedName>
        <fullName evidence="2">1-deoxy-D-xylulose-5-phosphate synthase</fullName>
    </submittedName>
</protein>
<evidence type="ECO:0000256" key="1">
    <source>
        <dbReference type="SAM" id="MobiDB-lite"/>
    </source>
</evidence>
<feature type="compositionally biased region" description="Basic and acidic residues" evidence="1">
    <location>
        <begin position="1"/>
        <end position="11"/>
    </location>
</feature>
<accession>A0ABV7HHY3</accession>
<organism evidence="2 3">
    <name type="scientific">Litoribrevibacter euphylliae</name>
    <dbReference type="NCBI Taxonomy" id="1834034"/>
    <lineage>
        <taxon>Bacteria</taxon>
        <taxon>Pseudomonadati</taxon>
        <taxon>Pseudomonadota</taxon>
        <taxon>Gammaproteobacteria</taxon>
        <taxon>Oceanospirillales</taxon>
        <taxon>Oceanospirillaceae</taxon>
        <taxon>Litoribrevibacter</taxon>
    </lineage>
</organism>
<comment type="caution">
    <text evidence="2">The sequence shown here is derived from an EMBL/GenBank/DDBJ whole genome shotgun (WGS) entry which is preliminary data.</text>
</comment>
<reference evidence="3" key="1">
    <citation type="journal article" date="2019" name="Int. J. Syst. Evol. Microbiol.">
        <title>The Global Catalogue of Microorganisms (GCM) 10K type strain sequencing project: providing services to taxonomists for standard genome sequencing and annotation.</title>
        <authorList>
            <consortium name="The Broad Institute Genomics Platform"/>
            <consortium name="The Broad Institute Genome Sequencing Center for Infectious Disease"/>
            <person name="Wu L."/>
            <person name="Ma J."/>
        </authorList>
    </citation>
    <scope>NUCLEOTIDE SEQUENCE [LARGE SCALE GENOMIC DNA]</scope>
    <source>
        <strain evidence="3">KCTC 52438</strain>
    </source>
</reference>
<dbReference type="Proteomes" id="UP001595476">
    <property type="component" value="Unassembled WGS sequence"/>
</dbReference>
<dbReference type="RefSeq" id="WP_386723404.1">
    <property type="nucleotide sequence ID" value="NZ_JBHRSZ010000009.1"/>
</dbReference>
<sequence>MSRHLGKQEEQNHDDEELPSEFRLSRSKIMYIEDKSEGLEGEARIGRVYFSKSGKTLYYKGMKFQSLKGSGFKANYFETESGDHFWISGPRKDQNDRLYGGNSGVEIDKDVQEEYSAYIAT</sequence>
<gene>
    <name evidence="2" type="ORF">ACFOEK_20765</name>
</gene>
<name>A0ABV7HHY3_9GAMM</name>
<evidence type="ECO:0000313" key="3">
    <source>
        <dbReference type="Proteomes" id="UP001595476"/>
    </source>
</evidence>
<proteinExistence type="predicted"/>